<gene>
    <name evidence="2" type="ORF">PN492_00210</name>
</gene>
<proteinExistence type="predicted"/>
<comment type="caution">
    <text evidence="2">The sequence shown here is derived from an EMBL/GenBank/DDBJ whole genome shotgun (WGS) entry which is preliminary data.</text>
</comment>
<accession>A0ABT4ZZA7</accession>
<dbReference type="Proteomes" id="UP001212123">
    <property type="component" value="Unassembled WGS sequence"/>
</dbReference>
<evidence type="ECO:0000313" key="2">
    <source>
        <dbReference type="EMBL" id="MDB9484998.1"/>
    </source>
</evidence>
<sequence>MKNGPSQNISFQSLFLVILYSREQGTGNREQGTGNRGAEEKIFPTDNGQRTTDN</sequence>
<organism evidence="2 3">
    <name type="scientific">Dolichospermum circinale CS-537/01</name>
    <dbReference type="NCBI Taxonomy" id="3021739"/>
    <lineage>
        <taxon>Bacteria</taxon>
        <taxon>Bacillati</taxon>
        <taxon>Cyanobacteriota</taxon>
        <taxon>Cyanophyceae</taxon>
        <taxon>Nostocales</taxon>
        <taxon>Aphanizomenonaceae</taxon>
        <taxon>Dolichospermum</taxon>
        <taxon>Dolichospermum circinale</taxon>
    </lineage>
</organism>
<protein>
    <submittedName>
        <fullName evidence="2">Uncharacterized protein</fullName>
    </submittedName>
</protein>
<evidence type="ECO:0000256" key="1">
    <source>
        <dbReference type="SAM" id="MobiDB-lite"/>
    </source>
</evidence>
<keyword evidence="3" id="KW-1185">Reference proteome</keyword>
<reference evidence="2 3" key="1">
    <citation type="submission" date="2023-01" db="EMBL/GenBank/DDBJ databases">
        <title>Genomes from the Australian National Cyanobacteria Reference Collection.</title>
        <authorList>
            <person name="Willis A."/>
            <person name="Lee E.M.F."/>
        </authorList>
    </citation>
    <scope>NUCLEOTIDE SEQUENCE [LARGE SCALE GENOMIC DNA]</scope>
    <source>
        <strain evidence="2 3">CS-537/01</strain>
    </source>
</reference>
<feature type="region of interest" description="Disordered" evidence="1">
    <location>
        <begin position="26"/>
        <end position="54"/>
    </location>
</feature>
<dbReference type="EMBL" id="JAQMTU010000004">
    <property type="protein sequence ID" value="MDB9484998.1"/>
    <property type="molecule type" value="Genomic_DNA"/>
</dbReference>
<evidence type="ECO:0000313" key="3">
    <source>
        <dbReference type="Proteomes" id="UP001212123"/>
    </source>
</evidence>
<name>A0ABT4ZZA7_9CYAN</name>
<dbReference type="RefSeq" id="WP_196803138.1">
    <property type="nucleotide sequence ID" value="NZ_JAQMTU010000004.1"/>
</dbReference>